<evidence type="ECO:0000256" key="1">
    <source>
        <dbReference type="SAM" id="Phobius"/>
    </source>
</evidence>
<name>A0ABV5HLY6_9VIBR</name>
<feature type="transmembrane region" description="Helical" evidence="1">
    <location>
        <begin position="12"/>
        <end position="34"/>
    </location>
</feature>
<proteinExistence type="predicted"/>
<gene>
    <name evidence="2" type="ORF">ACFFUV_09750</name>
</gene>
<comment type="caution">
    <text evidence="2">The sequence shown here is derived from an EMBL/GenBank/DDBJ whole genome shotgun (WGS) entry which is preliminary data.</text>
</comment>
<evidence type="ECO:0000313" key="3">
    <source>
        <dbReference type="Proteomes" id="UP001589645"/>
    </source>
</evidence>
<dbReference type="EMBL" id="JBHMEP010000001">
    <property type="protein sequence ID" value="MFB9135247.1"/>
    <property type="molecule type" value="Genomic_DNA"/>
</dbReference>
<keyword evidence="3" id="KW-1185">Reference proteome</keyword>
<keyword evidence="1" id="KW-1133">Transmembrane helix</keyword>
<evidence type="ECO:0000313" key="2">
    <source>
        <dbReference type="EMBL" id="MFB9135247.1"/>
    </source>
</evidence>
<keyword evidence="1" id="KW-0472">Membrane</keyword>
<sequence>MSLTTSARSVNFLAGPSFYAAIAHLAALQLAIAFILFNPIPLIGCIPLLSLLLDTFLSSRPLGKPLVGACHVAPHQLKFGERTHRIKATYLNYKTWLVVLELEGGQRYYLWRDSVSEQHYRQLLVMLQNSTPNKKATDSSSVA</sequence>
<dbReference type="Proteomes" id="UP001589645">
    <property type="component" value="Unassembled WGS sequence"/>
</dbReference>
<protein>
    <submittedName>
        <fullName evidence="2">Uncharacterized protein</fullName>
    </submittedName>
</protein>
<dbReference type="RefSeq" id="WP_390191712.1">
    <property type="nucleotide sequence ID" value="NZ_JBHMEP010000001.1"/>
</dbReference>
<keyword evidence="1" id="KW-0812">Transmembrane</keyword>
<organism evidence="2 3">
    <name type="scientific">Vibrio olivae</name>
    <dbReference type="NCBI Taxonomy" id="1243002"/>
    <lineage>
        <taxon>Bacteria</taxon>
        <taxon>Pseudomonadati</taxon>
        <taxon>Pseudomonadota</taxon>
        <taxon>Gammaproteobacteria</taxon>
        <taxon>Vibrionales</taxon>
        <taxon>Vibrionaceae</taxon>
        <taxon>Vibrio</taxon>
    </lineage>
</organism>
<accession>A0ABV5HLY6</accession>
<reference evidence="2 3" key="1">
    <citation type="submission" date="2024-09" db="EMBL/GenBank/DDBJ databases">
        <authorList>
            <person name="Sun Q."/>
            <person name="Mori K."/>
        </authorList>
    </citation>
    <scope>NUCLEOTIDE SEQUENCE [LARGE SCALE GENOMIC DNA]</scope>
    <source>
        <strain evidence="2 3">CECT 8064</strain>
    </source>
</reference>